<dbReference type="Proteomes" id="UP000515146">
    <property type="component" value="Unplaced"/>
</dbReference>
<evidence type="ECO:0000256" key="1">
    <source>
        <dbReference type="SAM" id="MobiDB-lite"/>
    </source>
</evidence>
<protein>
    <submittedName>
        <fullName evidence="3">Protein ecdysoneless homolog</fullName>
    </submittedName>
</protein>
<dbReference type="OrthoDB" id="6516109at2759"/>
<evidence type="ECO:0000313" key="2">
    <source>
        <dbReference type="Proteomes" id="UP000515146"/>
    </source>
</evidence>
<feature type="compositionally biased region" description="Acidic residues" evidence="1">
    <location>
        <begin position="334"/>
        <end position="343"/>
    </location>
</feature>
<dbReference type="AlphaFoldDB" id="A0A6P6XRH2"/>
<accession>A0A6P6XRH2</accession>
<proteinExistence type="predicted"/>
<gene>
    <name evidence="3" type="primary">LOC113790580</name>
</gene>
<organism evidence="2 3">
    <name type="scientific">Dermatophagoides pteronyssinus</name>
    <name type="common">European house dust mite</name>
    <dbReference type="NCBI Taxonomy" id="6956"/>
    <lineage>
        <taxon>Eukaryota</taxon>
        <taxon>Metazoa</taxon>
        <taxon>Ecdysozoa</taxon>
        <taxon>Arthropoda</taxon>
        <taxon>Chelicerata</taxon>
        <taxon>Arachnida</taxon>
        <taxon>Acari</taxon>
        <taxon>Acariformes</taxon>
        <taxon>Sarcoptiformes</taxon>
        <taxon>Astigmata</taxon>
        <taxon>Psoroptidia</taxon>
        <taxon>Analgoidea</taxon>
        <taxon>Pyroglyphidae</taxon>
        <taxon>Dermatophagoidinae</taxon>
        <taxon>Dermatophagoides</taxon>
    </lineage>
</organism>
<dbReference type="RefSeq" id="XP_027196067.1">
    <property type="nucleotide sequence ID" value="XM_027340266.1"/>
</dbReference>
<name>A0A6P6XRH2_DERPT</name>
<evidence type="ECO:0000313" key="3">
    <source>
        <dbReference type="RefSeq" id="XP_027196067.1"/>
    </source>
</evidence>
<feature type="region of interest" description="Disordered" evidence="1">
    <location>
        <begin position="310"/>
        <end position="343"/>
    </location>
</feature>
<sequence>MSNFVNTNKISTTTTTNTTTMTNLFATPNYSSSLGMMNPYQQQFYNYSSSSSIPLPSSPIQSQSLPIVNNNFPSVNSMMTSVPLAQAGTSTMPPSTPIISPQHQSWSQNIPSVMPWSNQLNNQSINERFSFGIMPSPLPSSQISQPIQQPQLINNQQLINNSIAPSNQNINANKKRHFSHLINDSEDESFYDFDNERPIKKYIGEDKVLEIFDRMHIREGENYIVEDVKDGPLIDSNNNNNGILIEEIDDNNNISTDTGNVQILEISPELRDAFSNQQPSITDKLIQAEQEKISKALVVWESNSLMNLLSGNNRSEIDSDDDDDNDNNVRIEEPSDTDLDDQMVDEDDDDAVIILETDCKSNPIETYKNYIDSIQDQPME</sequence>
<reference evidence="3" key="1">
    <citation type="submission" date="2025-08" db="UniProtKB">
        <authorList>
            <consortium name="RefSeq"/>
        </authorList>
    </citation>
    <scope>IDENTIFICATION</scope>
    <source>
        <strain evidence="3">Airmid</strain>
    </source>
</reference>
<dbReference type="InParanoid" id="A0A6P6XRH2"/>
<dbReference type="OMA" id="IPSVMPW"/>
<dbReference type="KEGG" id="dpte:113790580"/>
<keyword evidence="2" id="KW-1185">Reference proteome</keyword>